<dbReference type="Proteomes" id="UP000030653">
    <property type="component" value="Unassembled WGS sequence"/>
</dbReference>
<dbReference type="OrthoDB" id="360689at2759"/>
<dbReference type="Gene3D" id="3.30.70.1730">
    <property type="match status" value="1"/>
</dbReference>
<dbReference type="InterPro" id="IPR043141">
    <property type="entry name" value="Ribosomal_uL10-like_sf"/>
</dbReference>
<proteinExistence type="inferred from homology"/>
<dbReference type="HOGENOM" id="CLU_2026649_0_0_1"/>
<dbReference type="InterPro" id="IPR047865">
    <property type="entry name" value="Ribosomal_uL10_bac_type"/>
</dbReference>
<evidence type="ECO:0000313" key="3">
    <source>
        <dbReference type="Proteomes" id="UP000030653"/>
    </source>
</evidence>
<dbReference type="SUPFAM" id="SSF160369">
    <property type="entry name" value="Ribosomal protein L10-like"/>
    <property type="match status" value="1"/>
</dbReference>
<dbReference type="GeneID" id="63690818"/>
<evidence type="ECO:0000256" key="1">
    <source>
        <dbReference type="ARBA" id="ARBA00008889"/>
    </source>
</evidence>
<name>M5G4F2_DACPD</name>
<protein>
    <submittedName>
        <fullName evidence="2">Uncharacterized protein</fullName>
    </submittedName>
</protein>
<gene>
    <name evidence="2" type="ORF">DACRYDRAFT_64527</name>
</gene>
<keyword evidence="3" id="KW-1185">Reference proteome</keyword>
<dbReference type="STRING" id="1858805.M5G4F2"/>
<evidence type="ECO:0000313" key="2">
    <source>
        <dbReference type="EMBL" id="EJU03579.1"/>
    </source>
</evidence>
<dbReference type="EMBL" id="JH795859">
    <property type="protein sequence ID" value="EJU03579.1"/>
    <property type="molecule type" value="Genomic_DNA"/>
</dbReference>
<sequence length="122" mass="13028">MYHVREVLKGPVAALAYPVLDPPALAKLLRVLDRAVPKSSEEKRKPRLQILAALVEGQVMSEPVLRETAKLPTLETLRAQIVGLLSAPAAQTAGVLDAARGGRTVGLLESYRKGLEEGEAAP</sequence>
<reference evidence="2 3" key="1">
    <citation type="journal article" date="2012" name="Science">
        <title>The Paleozoic origin of enzymatic lignin decomposition reconstructed from 31 fungal genomes.</title>
        <authorList>
            <person name="Floudas D."/>
            <person name="Binder M."/>
            <person name="Riley R."/>
            <person name="Barry K."/>
            <person name="Blanchette R.A."/>
            <person name="Henrissat B."/>
            <person name="Martinez A.T."/>
            <person name="Otillar R."/>
            <person name="Spatafora J.W."/>
            <person name="Yadav J.S."/>
            <person name="Aerts A."/>
            <person name="Benoit I."/>
            <person name="Boyd A."/>
            <person name="Carlson A."/>
            <person name="Copeland A."/>
            <person name="Coutinho P.M."/>
            <person name="de Vries R.P."/>
            <person name="Ferreira P."/>
            <person name="Findley K."/>
            <person name="Foster B."/>
            <person name="Gaskell J."/>
            <person name="Glotzer D."/>
            <person name="Gorecki P."/>
            <person name="Heitman J."/>
            <person name="Hesse C."/>
            <person name="Hori C."/>
            <person name="Igarashi K."/>
            <person name="Jurgens J.A."/>
            <person name="Kallen N."/>
            <person name="Kersten P."/>
            <person name="Kohler A."/>
            <person name="Kuees U."/>
            <person name="Kumar T.K.A."/>
            <person name="Kuo A."/>
            <person name="LaButti K."/>
            <person name="Larrondo L.F."/>
            <person name="Lindquist E."/>
            <person name="Ling A."/>
            <person name="Lombard V."/>
            <person name="Lucas S."/>
            <person name="Lundell T."/>
            <person name="Martin R."/>
            <person name="McLaughlin D.J."/>
            <person name="Morgenstern I."/>
            <person name="Morin E."/>
            <person name="Murat C."/>
            <person name="Nagy L.G."/>
            <person name="Nolan M."/>
            <person name="Ohm R.A."/>
            <person name="Patyshakuliyeva A."/>
            <person name="Rokas A."/>
            <person name="Ruiz-Duenas F.J."/>
            <person name="Sabat G."/>
            <person name="Salamov A."/>
            <person name="Samejima M."/>
            <person name="Schmutz J."/>
            <person name="Slot J.C."/>
            <person name="St John F."/>
            <person name="Stenlid J."/>
            <person name="Sun H."/>
            <person name="Sun S."/>
            <person name="Syed K."/>
            <person name="Tsang A."/>
            <person name="Wiebenga A."/>
            <person name="Young D."/>
            <person name="Pisabarro A."/>
            <person name="Eastwood D.C."/>
            <person name="Martin F."/>
            <person name="Cullen D."/>
            <person name="Grigoriev I.V."/>
            <person name="Hibbett D.S."/>
        </authorList>
    </citation>
    <scope>NUCLEOTIDE SEQUENCE [LARGE SCALE GENOMIC DNA]</scope>
    <source>
        <strain evidence="2 3">DJM-731 SS1</strain>
    </source>
</reference>
<accession>M5G4F2</accession>
<dbReference type="RefSeq" id="XP_040630473.1">
    <property type="nucleotide sequence ID" value="XM_040775756.1"/>
</dbReference>
<dbReference type="PANTHER" id="PTHR11560">
    <property type="entry name" value="39S RIBOSOMAL PROTEIN L10, MITOCHONDRIAL"/>
    <property type="match status" value="1"/>
</dbReference>
<dbReference type="AlphaFoldDB" id="M5G4F2"/>
<organism evidence="2 3">
    <name type="scientific">Dacryopinax primogenitus (strain DJM 731)</name>
    <name type="common">Brown rot fungus</name>
    <dbReference type="NCBI Taxonomy" id="1858805"/>
    <lineage>
        <taxon>Eukaryota</taxon>
        <taxon>Fungi</taxon>
        <taxon>Dikarya</taxon>
        <taxon>Basidiomycota</taxon>
        <taxon>Agaricomycotina</taxon>
        <taxon>Dacrymycetes</taxon>
        <taxon>Dacrymycetales</taxon>
        <taxon>Dacrymycetaceae</taxon>
        <taxon>Dacryopinax</taxon>
    </lineage>
</organism>
<comment type="similarity">
    <text evidence="1">Belongs to the universal ribosomal protein uL10 family.</text>
</comment>